<dbReference type="KEGG" id="smon:AWR27_05385"/>
<organism evidence="2 3">
    <name type="scientific">Spirosoma montaniterrae</name>
    <dbReference type="NCBI Taxonomy" id="1178516"/>
    <lineage>
        <taxon>Bacteria</taxon>
        <taxon>Pseudomonadati</taxon>
        <taxon>Bacteroidota</taxon>
        <taxon>Cytophagia</taxon>
        <taxon>Cytophagales</taxon>
        <taxon>Cytophagaceae</taxon>
        <taxon>Spirosoma</taxon>
    </lineage>
</organism>
<keyword evidence="1" id="KW-1133">Transmembrane helix</keyword>
<feature type="transmembrane region" description="Helical" evidence="1">
    <location>
        <begin position="385"/>
        <end position="406"/>
    </location>
</feature>
<feature type="transmembrane region" description="Helical" evidence="1">
    <location>
        <begin position="224"/>
        <end position="247"/>
    </location>
</feature>
<dbReference type="STRING" id="1178516.AWR27_05385"/>
<dbReference type="OrthoDB" id="9808870at2"/>
<evidence type="ECO:0000313" key="2">
    <source>
        <dbReference type="EMBL" id="AQG82339.1"/>
    </source>
</evidence>
<keyword evidence="3" id="KW-1185">Reference proteome</keyword>
<reference evidence="2 3" key="1">
    <citation type="submission" date="2016-01" db="EMBL/GenBank/DDBJ databases">
        <authorList>
            <person name="Oliw E.H."/>
        </authorList>
    </citation>
    <scope>NUCLEOTIDE SEQUENCE [LARGE SCALE GENOMIC DNA]</scope>
    <source>
        <strain evidence="2 3">DY10</strain>
    </source>
</reference>
<protein>
    <recommendedName>
        <fullName evidence="4">HupE / UreJ protein</fullName>
    </recommendedName>
</protein>
<evidence type="ECO:0000313" key="3">
    <source>
        <dbReference type="Proteomes" id="UP000187941"/>
    </source>
</evidence>
<feature type="transmembrane region" description="Helical" evidence="1">
    <location>
        <begin position="343"/>
        <end position="365"/>
    </location>
</feature>
<dbReference type="Pfam" id="PF13795">
    <property type="entry name" value="HupE_UreJ_2"/>
    <property type="match status" value="1"/>
</dbReference>
<feature type="transmembrane region" description="Helical" evidence="1">
    <location>
        <begin position="284"/>
        <end position="305"/>
    </location>
</feature>
<dbReference type="AlphaFoldDB" id="A0A1P9X3Z6"/>
<feature type="transmembrane region" description="Helical" evidence="1">
    <location>
        <begin position="311"/>
        <end position="336"/>
    </location>
</feature>
<dbReference type="EMBL" id="CP014263">
    <property type="protein sequence ID" value="AQG82339.1"/>
    <property type="molecule type" value="Genomic_DNA"/>
</dbReference>
<feature type="transmembrane region" description="Helical" evidence="1">
    <location>
        <begin position="259"/>
        <end position="277"/>
    </location>
</feature>
<keyword evidence="1" id="KW-0812">Transmembrane</keyword>
<dbReference type="InterPro" id="IPR032809">
    <property type="entry name" value="Put_HupE_UreJ"/>
</dbReference>
<dbReference type="Proteomes" id="UP000187941">
    <property type="component" value="Chromosome"/>
</dbReference>
<name>A0A1P9X3Z6_9BACT</name>
<sequence>MPNSVVLMTVHPNRIDAEVQIPLIELQAAYGHVLNDHSTELVARLGPQLRAYLAQHIRPQTIDGQPWAVSIGALTVQETQNAVNGVYRELTAQVQLYPPAGANVRQFVFYYDVVLHQVVTHKILVAVRQDWAGGMMPHDSSTSVGVIELDIPTETIKPLTVNFEPGSLWTGFRTLFNLGVHHISEGTDHLLFLLVLLLPAPLLTETEPGKAKRWGSFGGIRYGLLRLLVIVTAFTFGHSLTLLAGAVGWVSLPSQPVEILIALSIFVSALHALRPLFPEQEGWIAAGFGLVHGLAFAGTLTKLQLDAGPMALSILGFNLGIEAMQLFVICLTLPWFMLLSRTVVYAPVRVGGAVLAGVAALAWVVERFTGVENVLTLYIEQLAAYPFYLLTVLILVATGSLLWTHIRTQRV</sequence>
<keyword evidence="1" id="KW-0472">Membrane</keyword>
<evidence type="ECO:0000256" key="1">
    <source>
        <dbReference type="SAM" id="Phobius"/>
    </source>
</evidence>
<gene>
    <name evidence="2" type="ORF">AWR27_05385</name>
</gene>
<proteinExistence type="predicted"/>
<accession>A0A1P9X3Z6</accession>
<evidence type="ECO:0008006" key="4">
    <source>
        <dbReference type="Google" id="ProtNLM"/>
    </source>
</evidence>